<dbReference type="Pfam" id="PF01546">
    <property type="entry name" value="Peptidase_M20"/>
    <property type="match status" value="1"/>
</dbReference>
<dbReference type="EMBL" id="JBHUFF010000007">
    <property type="protein sequence ID" value="MFD1798577.1"/>
    <property type="molecule type" value="Genomic_DNA"/>
</dbReference>
<organism evidence="2 3">
    <name type="scientific">Carnobacterium antarcticum</name>
    <dbReference type="NCBI Taxonomy" id="2126436"/>
    <lineage>
        <taxon>Bacteria</taxon>
        <taxon>Bacillati</taxon>
        <taxon>Bacillota</taxon>
        <taxon>Bacilli</taxon>
        <taxon>Lactobacillales</taxon>
        <taxon>Carnobacteriaceae</taxon>
        <taxon>Carnobacterium</taxon>
    </lineage>
</organism>
<accession>A0ABW4NNV8</accession>
<dbReference type="RefSeq" id="WP_058920048.1">
    <property type="nucleotide sequence ID" value="NZ_JBHSQC010000022.1"/>
</dbReference>
<evidence type="ECO:0000313" key="2">
    <source>
        <dbReference type="EMBL" id="MFD1798577.1"/>
    </source>
</evidence>
<dbReference type="Proteomes" id="UP001597285">
    <property type="component" value="Unassembled WGS sequence"/>
</dbReference>
<dbReference type="NCBIfam" id="TIGR01891">
    <property type="entry name" value="amidohydrolases"/>
    <property type="match status" value="1"/>
</dbReference>
<sequence>MSYEKWTEELKANFDETVAWRRHLHEYPEPSYEEKQTAAFIVAQLQQMGIEDIQTNVGNGYGIVAKIYGDQPGPTIAFRADFDALRIHEETDVPFQSKNPGIMHACGHDGHTASLLSVAKVLNKNKADLHGNVVLLHQNAEEVVPGGAKSMIEAGCLMGVDYVFGIHVMSDLEAGKIAYCQSYGSAGSDSFQMQIQGKGGHGAAPHTTVDSVMIGTQIVTTLQTLVSRQVDPVQPAVLTFSGFQAGGEANNIIADKAVLRGTIRTLNPEIRDLMETQVKQMSQSIAAVNQGSVEIRYTRGYPSIMNTPLETKRLTKVMQEKFGEAEVSEVESGMGGEDFAYYLQEKPGTFFYVGAKNEAIGANYPHHHPKFKIDETALLRSGEAFLAIAEDYLLKTAD</sequence>
<proteinExistence type="predicted"/>
<gene>
    <name evidence="2" type="ORF">ACFSBK_01730</name>
</gene>
<evidence type="ECO:0000259" key="1">
    <source>
        <dbReference type="Pfam" id="PF07687"/>
    </source>
</evidence>
<dbReference type="InterPro" id="IPR002933">
    <property type="entry name" value="Peptidase_M20"/>
</dbReference>
<dbReference type="PANTHER" id="PTHR11014:SF63">
    <property type="entry name" value="METALLOPEPTIDASE, PUTATIVE (AFU_ORTHOLOGUE AFUA_6G09600)-RELATED"/>
    <property type="match status" value="1"/>
</dbReference>
<dbReference type="InterPro" id="IPR036264">
    <property type="entry name" value="Bact_exopeptidase_dim_dom"/>
</dbReference>
<feature type="domain" description="Peptidase M20 dimerisation" evidence="1">
    <location>
        <begin position="183"/>
        <end position="283"/>
    </location>
</feature>
<name>A0ABW4NNV8_9LACT</name>
<dbReference type="PANTHER" id="PTHR11014">
    <property type="entry name" value="PEPTIDASE M20 FAMILY MEMBER"/>
    <property type="match status" value="1"/>
</dbReference>
<keyword evidence="3" id="KW-1185">Reference proteome</keyword>
<dbReference type="Gene3D" id="3.40.630.10">
    <property type="entry name" value="Zn peptidases"/>
    <property type="match status" value="1"/>
</dbReference>
<dbReference type="SUPFAM" id="SSF55031">
    <property type="entry name" value="Bacterial exopeptidase dimerisation domain"/>
    <property type="match status" value="1"/>
</dbReference>
<protein>
    <submittedName>
        <fullName evidence="2">Amidohydrolase</fullName>
    </submittedName>
</protein>
<evidence type="ECO:0000313" key="3">
    <source>
        <dbReference type="Proteomes" id="UP001597285"/>
    </source>
</evidence>
<comment type="caution">
    <text evidence="2">The sequence shown here is derived from an EMBL/GenBank/DDBJ whole genome shotgun (WGS) entry which is preliminary data.</text>
</comment>
<dbReference type="InterPro" id="IPR017439">
    <property type="entry name" value="Amidohydrolase"/>
</dbReference>
<dbReference type="Gene3D" id="3.30.70.360">
    <property type="match status" value="1"/>
</dbReference>
<dbReference type="Pfam" id="PF07687">
    <property type="entry name" value="M20_dimer"/>
    <property type="match status" value="1"/>
</dbReference>
<dbReference type="PIRSF" id="PIRSF005962">
    <property type="entry name" value="Pept_M20D_amidohydro"/>
    <property type="match status" value="1"/>
</dbReference>
<dbReference type="InterPro" id="IPR011650">
    <property type="entry name" value="Peptidase_M20_dimer"/>
</dbReference>
<dbReference type="SUPFAM" id="SSF53187">
    <property type="entry name" value="Zn-dependent exopeptidases"/>
    <property type="match status" value="1"/>
</dbReference>
<reference evidence="3" key="1">
    <citation type="journal article" date="2019" name="Int. J. Syst. Evol. Microbiol.">
        <title>The Global Catalogue of Microorganisms (GCM) 10K type strain sequencing project: providing services to taxonomists for standard genome sequencing and annotation.</title>
        <authorList>
            <consortium name="The Broad Institute Genomics Platform"/>
            <consortium name="The Broad Institute Genome Sequencing Center for Infectious Disease"/>
            <person name="Wu L."/>
            <person name="Ma J."/>
        </authorList>
    </citation>
    <scope>NUCLEOTIDE SEQUENCE [LARGE SCALE GENOMIC DNA]</scope>
    <source>
        <strain evidence="3">KCTC 42143</strain>
    </source>
</reference>